<feature type="domain" description="Tail sheath protein subtilisin-like" evidence="2">
    <location>
        <begin position="206"/>
        <end position="366"/>
    </location>
</feature>
<evidence type="ECO:0000313" key="4">
    <source>
        <dbReference type="EMBL" id="SGY85076.1"/>
    </source>
</evidence>
<dbReference type="Pfam" id="PF04984">
    <property type="entry name" value="Phage_sheath_1"/>
    <property type="match status" value="1"/>
</dbReference>
<dbReference type="GeneID" id="61294448"/>
<dbReference type="Pfam" id="PF17482">
    <property type="entry name" value="Phage_sheath_1C"/>
    <property type="match status" value="1"/>
</dbReference>
<reference evidence="4 5" key="1">
    <citation type="submission" date="2016-11" db="EMBL/GenBank/DDBJ databases">
        <authorList>
            <person name="Klemetsen T."/>
        </authorList>
    </citation>
    <scope>NUCLEOTIDE SEQUENCE [LARGE SCALE GENOMIC DNA]</scope>
    <source>
        <strain evidence="4">MT 2528</strain>
    </source>
</reference>
<accession>A0ABY1H8D2</accession>
<dbReference type="InterPro" id="IPR007067">
    <property type="entry name" value="Tail_sheath"/>
</dbReference>
<evidence type="ECO:0000313" key="5">
    <source>
        <dbReference type="Proteomes" id="UP000182660"/>
    </source>
</evidence>
<gene>
    <name evidence="4" type="ORF">MT2528_0779</name>
</gene>
<dbReference type="EMBL" id="FPLJ01000022">
    <property type="protein sequence ID" value="SGY85076.1"/>
    <property type="molecule type" value="Genomic_DNA"/>
</dbReference>
<evidence type="ECO:0000259" key="3">
    <source>
        <dbReference type="Pfam" id="PF17482"/>
    </source>
</evidence>
<feature type="domain" description="Tail sheath protein C-terminal" evidence="3">
    <location>
        <begin position="374"/>
        <end position="488"/>
    </location>
</feature>
<dbReference type="PIRSF" id="PIRSF007349">
    <property type="entry name" value="Tsp_L"/>
    <property type="match status" value="1"/>
</dbReference>
<protein>
    <submittedName>
        <fullName evidence="4">Prophage MuSo2, tail sheath protein, putative</fullName>
    </submittedName>
</protein>
<sequence length="491" mass="52457">MPLGTIPNDIRVPLVYVEIDNTGAVSGTPAQSQKLLVLGQQTAAASVAPLSLTRITGGASEIDALYGKGSMLSGALKAVKSANNYTECFALGITDMDGQAAKAKVAFDGIVTQAGVVALLIAGQSVQVAMAKNADAVAIVTACVSSINQNADLYVTASVDSGSNKSLVLTSKHKGLLGNDLDVRLNYYDREVLPAGIIATITPFSGGAGTPDMTDIIAQLGDEWFNHIIMPWSDTQSLNTLRDELTLRWGPLKMIEGLAYTAFRGTHSETGTFGETRNDHLITCMGTNKAPNPTWEWAASYGATAAKSLGVDPARPLQTLVLNGILAPSKAIAWDMVERNLLLHDGIATYQVTPGGSVAIEREISMYRVNAFGDVDPSYLDITTTATLGYLRYSLKSMVTSSFPRHKLASDDVLANIDPSQPIVTPKLMRQAILALALEWVNNGLIEGYEQFADSLQVSRDSGDVNRLNVLMHPDCVNQLRILAALIQYKL</sequence>
<name>A0ABY1H8D2_9GAMM</name>
<keyword evidence="5" id="KW-1185">Reference proteome</keyword>
<comment type="similarity">
    <text evidence="1">Belongs to the myoviridae tail sheath protein family.</text>
</comment>
<proteinExistence type="inferred from homology"/>
<evidence type="ECO:0000256" key="1">
    <source>
        <dbReference type="ARBA" id="ARBA00008005"/>
    </source>
</evidence>
<comment type="caution">
    <text evidence="4">The sequence shown here is derived from an EMBL/GenBank/DDBJ whole genome shotgun (WGS) entry which is preliminary data.</text>
</comment>
<dbReference type="RefSeq" id="WP_045111263.1">
    <property type="nucleotide sequence ID" value="NZ_CAWQZC010000101.1"/>
</dbReference>
<dbReference type="InterPro" id="IPR035089">
    <property type="entry name" value="Phage_sheath_subtilisin"/>
</dbReference>
<dbReference type="Proteomes" id="UP000182660">
    <property type="component" value="Unassembled WGS sequence"/>
</dbReference>
<organism evidence="4 5">
    <name type="scientific">Moritella viscosa</name>
    <dbReference type="NCBI Taxonomy" id="80854"/>
    <lineage>
        <taxon>Bacteria</taxon>
        <taxon>Pseudomonadati</taxon>
        <taxon>Pseudomonadota</taxon>
        <taxon>Gammaproteobacteria</taxon>
        <taxon>Alteromonadales</taxon>
        <taxon>Moritellaceae</taxon>
        <taxon>Moritella</taxon>
    </lineage>
</organism>
<evidence type="ECO:0000259" key="2">
    <source>
        <dbReference type="Pfam" id="PF04984"/>
    </source>
</evidence>
<dbReference type="InterPro" id="IPR020287">
    <property type="entry name" value="Tail_sheath_C"/>
</dbReference>